<dbReference type="Pfam" id="PF00892">
    <property type="entry name" value="EamA"/>
    <property type="match status" value="2"/>
</dbReference>
<feature type="transmembrane region" description="Helical" evidence="6">
    <location>
        <begin position="246"/>
        <end position="265"/>
    </location>
</feature>
<name>A0A4P6ZKU7_9LACO</name>
<feature type="transmembrane region" description="Helical" evidence="6">
    <location>
        <begin position="7"/>
        <end position="26"/>
    </location>
</feature>
<evidence type="ECO:0000256" key="1">
    <source>
        <dbReference type="ARBA" id="ARBA00004127"/>
    </source>
</evidence>
<evidence type="ECO:0000256" key="6">
    <source>
        <dbReference type="SAM" id="Phobius"/>
    </source>
</evidence>
<dbReference type="Proteomes" id="UP000294321">
    <property type="component" value="Chromosome"/>
</dbReference>
<feature type="transmembrane region" description="Helical" evidence="6">
    <location>
        <begin position="271"/>
        <end position="288"/>
    </location>
</feature>
<reference evidence="9" key="1">
    <citation type="submission" date="2018-12" db="EMBL/GenBank/DDBJ databases">
        <title>A new species of lactobacillus.</title>
        <authorList>
            <person name="Jian Y."/>
            <person name="Xin L."/>
            <person name="Hong Z.J."/>
            <person name="Ming L.Z."/>
            <person name="Hong X.Z."/>
        </authorList>
    </citation>
    <scope>NUCLEOTIDE SEQUENCE [LARGE SCALE GENOMIC DNA]</scope>
    <source>
        <strain evidence="9">HSLZ-75</strain>
    </source>
</reference>
<evidence type="ECO:0000256" key="5">
    <source>
        <dbReference type="ARBA" id="ARBA00023136"/>
    </source>
</evidence>
<dbReference type="InterPro" id="IPR050638">
    <property type="entry name" value="AA-Vitamin_Transporters"/>
</dbReference>
<dbReference type="KEGG" id="lji:ELX58_03815"/>
<gene>
    <name evidence="8" type="ORF">ELX58_03815</name>
</gene>
<dbReference type="PANTHER" id="PTHR32322:SF2">
    <property type="entry name" value="EAMA DOMAIN-CONTAINING PROTEIN"/>
    <property type="match status" value="1"/>
</dbReference>
<dbReference type="EMBL" id="CP034726">
    <property type="protein sequence ID" value="QBP18278.1"/>
    <property type="molecule type" value="Genomic_DNA"/>
</dbReference>
<feature type="transmembrane region" description="Helical" evidence="6">
    <location>
        <begin position="123"/>
        <end position="142"/>
    </location>
</feature>
<dbReference type="OrthoDB" id="34284at2"/>
<feature type="transmembrane region" description="Helical" evidence="6">
    <location>
        <begin position="68"/>
        <end position="85"/>
    </location>
</feature>
<evidence type="ECO:0000256" key="3">
    <source>
        <dbReference type="ARBA" id="ARBA00022692"/>
    </source>
</evidence>
<keyword evidence="4 6" id="KW-1133">Transmembrane helix</keyword>
<feature type="transmembrane region" description="Helical" evidence="6">
    <location>
        <begin position="211"/>
        <end position="234"/>
    </location>
</feature>
<dbReference type="SUPFAM" id="SSF103481">
    <property type="entry name" value="Multidrug resistance efflux transporter EmrE"/>
    <property type="match status" value="2"/>
</dbReference>
<dbReference type="PANTHER" id="PTHR32322">
    <property type="entry name" value="INNER MEMBRANE TRANSPORTER"/>
    <property type="match status" value="1"/>
</dbReference>
<evidence type="ECO:0000256" key="2">
    <source>
        <dbReference type="ARBA" id="ARBA00007362"/>
    </source>
</evidence>
<keyword evidence="5 6" id="KW-0472">Membrane</keyword>
<feature type="domain" description="EamA" evidence="7">
    <location>
        <begin position="151"/>
        <end position="287"/>
    </location>
</feature>
<dbReference type="RefSeq" id="WP_133441837.1">
    <property type="nucleotide sequence ID" value="NZ_CP034726.1"/>
</dbReference>
<dbReference type="InterPro" id="IPR000620">
    <property type="entry name" value="EamA_dom"/>
</dbReference>
<keyword evidence="3 6" id="KW-0812">Transmembrane</keyword>
<feature type="transmembrane region" description="Helical" evidence="6">
    <location>
        <begin position="148"/>
        <end position="170"/>
    </location>
</feature>
<evidence type="ECO:0000313" key="9">
    <source>
        <dbReference type="Proteomes" id="UP000294321"/>
    </source>
</evidence>
<feature type="domain" description="EamA" evidence="7">
    <location>
        <begin position="8"/>
        <end position="140"/>
    </location>
</feature>
<accession>A0A4P6ZKU7</accession>
<protein>
    <submittedName>
        <fullName evidence="8">DMT family transporter</fullName>
    </submittedName>
</protein>
<evidence type="ECO:0000256" key="4">
    <source>
        <dbReference type="ARBA" id="ARBA00022989"/>
    </source>
</evidence>
<evidence type="ECO:0000313" key="8">
    <source>
        <dbReference type="EMBL" id="QBP18278.1"/>
    </source>
</evidence>
<sequence length="290" mass="31599">MKSKNVLGSTLLTTAACIWGGMFVVVKSIVNEIPPIELVWLRYATAVLCLLIFSYFMKSHWKYNAHDLKLIIVIGILGNTISLVTQETGTWLSNAQIGAVITTSTPIFMIIFAWLILHQKLTWAKLCSVIMAMMGVITIVGINTGGAHLLLGILSLLVSSCAWALASILLKKLHGTYNTMQITLISSIVAVVMLLPWIFTHMGTMTSIHYTSLKTIFCILYLGCISTASAFMMWDKGVELLGADNSGMFYLIQPVVGAILGWLVLGESISAGFVIGAALIIGSVYVYLRE</sequence>
<keyword evidence="9" id="KW-1185">Reference proteome</keyword>
<dbReference type="AlphaFoldDB" id="A0A4P6ZKU7"/>
<evidence type="ECO:0000259" key="7">
    <source>
        <dbReference type="Pfam" id="PF00892"/>
    </source>
</evidence>
<dbReference type="GO" id="GO:0016020">
    <property type="term" value="C:membrane"/>
    <property type="evidence" value="ECO:0007669"/>
    <property type="project" value="UniProtKB-SubCell"/>
</dbReference>
<comment type="subcellular location">
    <subcellularLocation>
        <location evidence="1">Endomembrane system</location>
        <topology evidence="1">Multi-pass membrane protein</topology>
    </subcellularLocation>
</comment>
<dbReference type="PROSITE" id="PS51257">
    <property type="entry name" value="PROKAR_LIPOPROTEIN"/>
    <property type="match status" value="1"/>
</dbReference>
<feature type="transmembrane region" description="Helical" evidence="6">
    <location>
        <begin position="97"/>
        <end position="116"/>
    </location>
</feature>
<proteinExistence type="inferred from homology"/>
<comment type="similarity">
    <text evidence="2">Belongs to the EamA transporter family.</text>
</comment>
<dbReference type="InterPro" id="IPR037185">
    <property type="entry name" value="EmrE-like"/>
</dbReference>
<feature type="transmembrane region" description="Helical" evidence="6">
    <location>
        <begin position="182"/>
        <end position="199"/>
    </location>
</feature>
<feature type="transmembrane region" description="Helical" evidence="6">
    <location>
        <begin position="38"/>
        <end position="56"/>
    </location>
</feature>
<organism evidence="8 9">
    <name type="scientific">Acetilactobacillus jinshanensis</name>
    <dbReference type="NCBI Taxonomy" id="1720083"/>
    <lineage>
        <taxon>Bacteria</taxon>
        <taxon>Bacillati</taxon>
        <taxon>Bacillota</taxon>
        <taxon>Bacilli</taxon>
        <taxon>Lactobacillales</taxon>
        <taxon>Lactobacillaceae</taxon>
        <taxon>Acetilactobacillus</taxon>
    </lineage>
</organism>